<dbReference type="InterPro" id="IPR006311">
    <property type="entry name" value="TAT_signal"/>
</dbReference>
<accession>A0A0A3Y2G8</accession>
<dbReference type="STRING" id="375.BKD09_RS08490"/>
<proteinExistence type="predicted"/>
<dbReference type="eggNOG" id="ENOG502ZBQ1">
    <property type="taxonomic scope" value="Bacteria"/>
</dbReference>
<name>A0A0A3Y2G8_BRAJP</name>
<protein>
    <submittedName>
        <fullName evidence="1">Twin-arginine translocation pathway signal</fullName>
    </submittedName>
</protein>
<dbReference type="AlphaFoldDB" id="A0A0A3Y2G8"/>
<dbReference type="EMBL" id="JRPN01000003">
    <property type="protein sequence ID" value="KGT80907.1"/>
    <property type="molecule type" value="Genomic_DNA"/>
</dbReference>
<reference evidence="1 2" key="1">
    <citation type="submission" date="2014-09" db="EMBL/GenBank/DDBJ databases">
        <title>Draft genome of Bradyrhizobium japonicum Is-34.</title>
        <authorList>
            <person name="Tsurumaru H."/>
            <person name="Yamakawa T."/>
            <person name="Hashimoto S."/>
            <person name="Okizaki K."/>
            <person name="Kanesaki Y."/>
            <person name="Yoshikawa H."/>
            <person name="Yajima S."/>
        </authorList>
    </citation>
    <scope>NUCLEOTIDE SEQUENCE [LARGE SCALE GENOMIC DNA]</scope>
    <source>
        <strain evidence="1 2">Is-34</strain>
    </source>
</reference>
<dbReference type="RefSeq" id="WP_028157951.1">
    <property type="nucleotide sequence ID" value="NZ_JANUDC010000001.1"/>
</dbReference>
<sequence length="182" mass="20359">MREIDRRSKHSRRVFLKGAATAVPVVAVATSVAVSIEDAWADDASTLSPATMKTLLKVARDIYPHDVLGDSYYIIAIKPWDGKAAKDPAVKSLISDGITRLDQNARDRHKLAYAEVPWEADRVVLLKEIEQSDFFQKVRGDLVVSLYNQKEVWPRFGYEGSSAEHGGYINRGFADIDWLPKA</sequence>
<dbReference type="Proteomes" id="UP000030377">
    <property type="component" value="Unassembled WGS sequence"/>
</dbReference>
<comment type="caution">
    <text evidence="1">The sequence shown here is derived from an EMBL/GenBank/DDBJ whole genome shotgun (WGS) entry which is preliminary data.</text>
</comment>
<organism evidence="1 2">
    <name type="scientific">Bradyrhizobium japonicum</name>
    <dbReference type="NCBI Taxonomy" id="375"/>
    <lineage>
        <taxon>Bacteria</taxon>
        <taxon>Pseudomonadati</taxon>
        <taxon>Pseudomonadota</taxon>
        <taxon>Alphaproteobacteria</taxon>
        <taxon>Hyphomicrobiales</taxon>
        <taxon>Nitrobacteraceae</taxon>
        <taxon>Bradyrhizobium</taxon>
    </lineage>
</organism>
<gene>
    <name evidence="1" type="ORF">MA20_05685</name>
</gene>
<evidence type="ECO:0000313" key="2">
    <source>
        <dbReference type="Proteomes" id="UP000030377"/>
    </source>
</evidence>
<dbReference type="PROSITE" id="PS51318">
    <property type="entry name" value="TAT"/>
    <property type="match status" value="1"/>
</dbReference>
<evidence type="ECO:0000313" key="1">
    <source>
        <dbReference type="EMBL" id="KGT80907.1"/>
    </source>
</evidence>